<evidence type="ECO:0000256" key="1">
    <source>
        <dbReference type="ARBA" id="ARBA00012513"/>
    </source>
</evidence>
<dbReference type="FunFam" id="3.30.200.20:FF:000035">
    <property type="entry name" value="Serine/threonine protein kinase Stk1"/>
    <property type="match status" value="1"/>
</dbReference>
<protein>
    <recommendedName>
        <fullName evidence="1">non-specific serine/threonine protein kinase</fullName>
        <ecNumber evidence="1">2.7.11.1</ecNumber>
    </recommendedName>
</protein>
<dbReference type="InterPro" id="IPR011009">
    <property type="entry name" value="Kinase-like_dom_sf"/>
</dbReference>
<dbReference type="PROSITE" id="PS50011">
    <property type="entry name" value="PROTEIN_KINASE_DOM"/>
    <property type="match status" value="1"/>
</dbReference>
<dbReference type="EC" id="2.7.11.1" evidence="1"/>
<comment type="caution">
    <text evidence="11">The sequence shown here is derived from an EMBL/GenBank/DDBJ whole genome shotgun (WGS) entry which is preliminary data.</text>
</comment>
<dbReference type="GO" id="GO:0004674">
    <property type="term" value="F:protein serine/threonine kinase activity"/>
    <property type="evidence" value="ECO:0007669"/>
    <property type="project" value="UniProtKB-KW"/>
</dbReference>
<comment type="catalytic activity">
    <reaction evidence="8">
        <text>L-seryl-[protein] + ATP = O-phospho-L-seryl-[protein] + ADP + H(+)</text>
        <dbReference type="Rhea" id="RHEA:17989"/>
        <dbReference type="Rhea" id="RHEA-COMP:9863"/>
        <dbReference type="Rhea" id="RHEA-COMP:11604"/>
        <dbReference type="ChEBI" id="CHEBI:15378"/>
        <dbReference type="ChEBI" id="CHEBI:29999"/>
        <dbReference type="ChEBI" id="CHEBI:30616"/>
        <dbReference type="ChEBI" id="CHEBI:83421"/>
        <dbReference type="ChEBI" id="CHEBI:456216"/>
        <dbReference type="EC" id="2.7.11.1"/>
    </reaction>
</comment>
<gene>
    <name evidence="11" type="ORF">A5672_21435</name>
</gene>
<evidence type="ECO:0000256" key="7">
    <source>
        <dbReference type="ARBA" id="ARBA00047899"/>
    </source>
</evidence>
<evidence type="ECO:0000256" key="2">
    <source>
        <dbReference type="ARBA" id="ARBA00022527"/>
    </source>
</evidence>
<dbReference type="PANTHER" id="PTHR43289">
    <property type="entry name" value="MITOGEN-ACTIVATED PROTEIN KINASE KINASE KINASE 20-RELATED"/>
    <property type="match status" value="1"/>
</dbReference>
<dbReference type="GO" id="GO:0080090">
    <property type="term" value="P:regulation of primary metabolic process"/>
    <property type="evidence" value="ECO:0007669"/>
    <property type="project" value="UniProtKB-ARBA"/>
</dbReference>
<dbReference type="Proteomes" id="UP000092086">
    <property type="component" value="Unassembled WGS sequence"/>
</dbReference>
<dbReference type="PANTHER" id="PTHR43289:SF6">
    <property type="entry name" value="SERINE_THREONINE-PROTEIN KINASE NEKL-3"/>
    <property type="match status" value="1"/>
</dbReference>
<dbReference type="InterPro" id="IPR008271">
    <property type="entry name" value="Ser/Thr_kinase_AS"/>
</dbReference>
<dbReference type="GO" id="GO:0005524">
    <property type="term" value="F:ATP binding"/>
    <property type="evidence" value="ECO:0007669"/>
    <property type="project" value="UniProtKB-KW"/>
</dbReference>
<evidence type="ECO:0000256" key="8">
    <source>
        <dbReference type="ARBA" id="ARBA00048679"/>
    </source>
</evidence>
<feature type="domain" description="Protein kinase" evidence="10">
    <location>
        <begin position="33"/>
        <end position="296"/>
    </location>
</feature>
<dbReference type="PROSITE" id="PS00108">
    <property type="entry name" value="PROTEIN_KINASE_ST"/>
    <property type="match status" value="1"/>
</dbReference>
<keyword evidence="9" id="KW-0472">Membrane</keyword>
<evidence type="ECO:0000256" key="6">
    <source>
        <dbReference type="ARBA" id="ARBA00022840"/>
    </source>
</evidence>
<accession>A0ABD6P1F9</accession>
<dbReference type="CDD" id="cd14014">
    <property type="entry name" value="STKc_PknB_like"/>
    <property type="match status" value="1"/>
</dbReference>
<evidence type="ECO:0000313" key="12">
    <source>
        <dbReference type="Proteomes" id="UP000092086"/>
    </source>
</evidence>
<dbReference type="Gene3D" id="3.30.200.20">
    <property type="entry name" value="Phosphorylase Kinase, domain 1"/>
    <property type="match status" value="1"/>
</dbReference>
<evidence type="ECO:0000256" key="5">
    <source>
        <dbReference type="ARBA" id="ARBA00022777"/>
    </source>
</evidence>
<proteinExistence type="predicted"/>
<keyword evidence="6" id="KW-0067">ATP-binding</keyword>
<evidence type="ECO:0000256" key="9">
    <source>
        <dbReference type="SAM" id="Phobius"/>
    </source>
</evidence>
<keyword evidence="9" id="KW-0812">Transmembrane</keyword>
<dbReference type="Pfam" id="PF00069">
    <property type="entry name" value="Pkinase"/>
    <property type="match status" value="1"/>
</dbReference>
<keyword evidence="9" id="KW-1133">Transmembrane helix</keyword>
<dbReference type="SMART" id="SM00220">
    <property type="entry name" value="S_TKc"/>
    <property type="match status" value="1"/>
</dbReference>
<dbReference type="AlphaFoldDB" id="A0ABD6P1F9"/>
<evidence type="ECO:0000313" key="11">
    <source>
        <dbReference type="EMBL" id="OBG35466.1"/>
    </source>
</evidence>
<dbReference type="EMBL" id="LZIT01000198">
    <property type="protein sequence ID" value="OBG35466.1"/>
    <property type="molecule type" value="Genomic_DNA"/>
</dbReference>
<feature type="transmembrane region" description="Helical" evidence="9">
    <location>
        <begin position="326"/>
        <end position="347"/>
    </location>
</feature>
<keyword evidence="4" id="KW-0547">Nucleotide-binding</keyword>
<name>A0ABD6P1F9_9MYCO</name>
<comment type="catalytic activity">
    <reaction evidence="7">
        <text>L-threonyl-[protein] + ATP = O-phospho-L-threonyl-[protein] + ADP + H(+)</text>
        <dbReference type="Rhea" id="RHEA:46608"/>
        <dbReference type="Rhea" id="RHEA-COMP:11060"/>
        <dbReference type="Rhea" id="RHEA-COMP:11605"/>
        <dbReference type="ChEBI" id="CHEBI:15378"/>
        <dbReference type="ChEBI" id="CHEBI:30013"/>
        <dbReference type="ChEBI" id="CHEBI:30616"/>
        <dbReference type="ChEBI" id="CHEBI:61977"/>
        <dbReference type="ChEBI" id="CHEBI:456216"/>
        <dbReference type="EC" id="2.7.11.1"/>
    </reaction>
</comment>
<reference evidence="11 12" key="1">
    <citation type="submission" date="2016-06" db="EMBL/GenBank/DDBJ databases">
        <authorList>
            <person name="Sutton G."/>
            <person name="Brinkac L."/>
            <person name="Sanka R."/>
            <person name="Adams M."/>
            <person name="Lau E."/>
            <person name="Sam S."/>
            <person name="Sreng N."/>
            <person name="Him V."/>
            <person name="Kerleguer A."/>
            <person name="Cheng S."/>
        </authorList>
    </citation>
    <scope>NUCLEOTIDE SEQUENCE [LARGE SCALE GENOMIC DNA]</scope>
    <source>
        <strain evidence="11 12">E2978</strain>
    </source>
</reference>
<evidence type="ECO:0000259" key="10">
    <source>
        <dbReference type="PROSITE" id="PS50011"/>
    </source>
</evidence>
<keyword evidence="5" id="KW-0418">Kinase</keyword>
<evidence type="ECO:0000256" key="3">
    <source>
        <dbReference type="ARBA" id="ARBA00022679"/>
    </source>
</evidence>
<evidence type="ECO:0000256" key="4">
    <source>
        <dbReference type="ARBA" id="ARBA00022741"/>
    </source>
</evidence>
<dbReference type="SUPFAM" id="SSF56112">
    <property type="entry name" value="Protein kinase-like (PK-like)"/>
    <property type="match status" value="1"/>
</dbReference>
<organism evidence="11 12">
    <name type="scientific">Mycobacterium alsense</name>
    <dbReference type="NCBI Taxonomy" id="324058"/>
    <lineage>
        <taxon>Bacteria</taxon>
        <taxon>Bacillati</taxon>
        <taxon>Actinomycetota</taxon>
        <taxon>Actinomycetes</taxon>
        <taxon>Mycobacteriales</taxon>
        <taxon>Mycobacteriaceae</taxon>
        <taxon>Mycobacterium</taxon>
    </lineage>
</organism>
<keyword evidence="3" id="KW-0808">Transferase</keyword>
<dbReference type="Gene3D" id="1.10.510.10">
    <property type="entry name" value="Transferase(Phosphotransferase) domain 1"/>
    <property type="match status" value="1"/>
</dbReference>
<keyword evidence="2" id="KW-0723">Serine/threonine-protein kinase</keyword>
<dbReference type="InterPro" id="IPR000719">
    <property type="entry name" value="Prot_kinase_dom"/>
</dbReference>
<sequence length="643" mass="68678">MRPPSGAIYRRRRGFSIYDLPMSPEIGQVFAGYTILRVLGSGGMGQVYLAAHPRLPREDALKVLPAELTGDAEFRARFLHEADLAAGLSHPHIVAIHDRGEEGGQFWISMEYVAGTDAGRLLRESHPHGLPVDEAIAIVTAVGSALDYAHHRGLLHRDVKPANILLNDADGPPRRVYLADFGLARRIDDAARLTATNMTVGTVAYVAPEQLKGKPVDGRGDQYALACTVFHLLSGRPPYVDSNPAVVISQHIGAAVPSIGAHRPELAALDPVFAIAMAKEPSRRFDSCAQFADQLARRLRSVEFPDTEPAIEATVPAARARRRPRALIGALAGIALLVVAGGAYAGVELLHHDPGTPPDPTTPPGRVAAPTPNTGPFTGVYRAHFGQGTTLDDVPAPGVGPVTDTYAVRSACGARGCVATASRLSGELRLAASPVFDEVDGRWMAVTLGSDKCRDAPDEVWQVLTLQPGPDGALTGEYRGASPNACAEKRSVTFTRTGDVDVDSLPDPTTMATRAGSPAAALHGRYHVTRKFQQGIPPQQGDQAVVTDCLRTGDRCMSYLHSKTIDTPLVFDRGQWVLHVEHDANDPGCGGLVYAKTTGQYALPQPPHDPVTQLVGHNHLDESGGPNCQWSVDYDETLTRTGD</sequence>